<name>W9XXT5_9EURO</name>
<dbReference type="AlphaFoldDB" id="W9XXT5"/>
<dbReference type="EMBL" id="AMGY01000005">
    <property type="protein sequence ID" value="EXJ82185.1"/>
    <property type="molecule type" value="Genomic_DNA"/>
</dbReference>
<sequence length="73" mass="8291">MIRDLQKGNRQLEVTCFFKELPLPVVGKVVSKESATFAGYNPISIHANYSDMVRFASPDETGFKRVLGELTRW</sequence>
<feature type="non-terminal residue" evidence="1">
    <location>
        <position position="73"/>
    </location>
</feature>
<accession>W9XXT5</accession>
<organism evidence="1 2">
    <name type="scientific">Capronia epimyces CBS 606.96</name>
    <dbReference type="NCBI Taxonomy" id="1182542"/>
    <lineage>
        <taxon>Eukaryota</taxon>
        <taxon>Fungi</taxon>
        <taxon>Dikarya</taxon>
        <taxon>Ascomycota</taxon>
        <taxon>Pezizomycotina</taxon>
        <taxon>Eurotiomycetes</taxon>
        <taxon>Chaetothyriomycetidae</taxon>
        <taxon>Chaetothyriales</taxon>
        <taxon>Herpotrichiellaceae</taxon>
        <taxon>Capronia</taxon>
    </lineage>
</organism>
<comment type="caution">
    <text evidence="1">The sequence shown here is derived from an EMBL/GenBank/DDBJ whole genome shotgun (WGS) entry which is preliminary data.</text>
</comment>
<evidence type="ECO:0000313" key="2">
    <source>
        <dbReference type="Proteomes" id="UP000019478"/>
    </source>
</evidence>
<proteinExistence type="predicted"/>
<dbReference type="HOGENOM" id="CLU_2711516_0_0_1"/>
<dbReference type="eggNOG" id="ENOG502SY90">
    <property type="taxonomic scope" value="Eukaryota"/>
</dbReference>
<keyword evidence="2" id="KW-1185">Reference proteome</keyword>
<dbReference type="RefSeq" id="XP_007734308.1">
    <property type="nucleotide sequence ID" value="XM_007736118.1"/>
</dbReference>
<gene>
    <name evidence="1" type="ORF">A1O3_05998</name>
</gene>
<reference evidence="1 2" key="1">
    <citation type="submission" date="2013-03" db="EMBL/GenBank/DDBJ databases">
        <title>The Genome Sequence of Capronia epimyces CBS 606.96.</title>
        <authorList>
            <consortium name="The Broad Institute Genomics Platform"/>
            <person name="Cuomo C."/>
            <person name="de Hoog S."/>
            <person name="Gorbushina A."/>
            <person name="Walker B."/>
            <person name="Young S.K."/>
            <person name="Zeng Q."/>
            <person name="Gargeya S."/>
            <person name="Fitzgerald M."/>
            <person name="Haas B."/>
            <person name="Abouelleil A."/>
            <person name="Allen A.W."/>
            <person name="Alvarado L."/>
            <person name="Arachchi H.M."/>
            <person name="Berlin A.M."/>
            <person name="Chapman S.B."/>
            <person name="Gainer-Dewar J."/>
            <person name="Goldberg J."/>
            <person name="Griggs A."/>
            <person name="Gujja S."/>
            <person name="Hansen M."/>
            <person name="Howarth C."/>
            <person name="Imamovic A."/>
            <person name="Ireland A."/>
            <person name="Larimer J."/>
            <person name="McCowan C."/>
            <person name="Murphy C."/>
            <person name="Pearson M."/>
            <person name="Poon T.W."/>
            <person name="Priest M."/>
            <person name="Roberts A."/>
            <person name="Saif S."/>
            <person name="Shea T."/>
            <person name="Sisk P."/>
            <person name="Sykes S."/>
            <person name="Wortman J."/>
            <person name="Nusbaum C."/>
            <person name="Birren B."/>
        </authorList>
    </citation>
    <scope>NUCLEOTIDE SEQUENCE [LARGE SCALE GENOMIC DNA]</scope>
    <source>
        <strain evidence="1 2">CBS 606.96</strain>
    </source>
</reference>
<dbReference type="GeneID" id="19170108"/>
<evidence type="ECO:0000313" key="1">
    <source>
        <dbReference type="EMBL" id="EXJ82185.1"/>
    </source>
</evidence>
<protein>
    <submittedName>
        <fullName evidence="1">Uncharacterized protein</fullName>
    </submittedName>
</protein>
<dbReference type="OrthoDB" id="1658288at2759"/>
<dbReference type="Proteomes" id="UP000019478">
    <property type="component" value="Unassembled WGS sequence"/>
</dbReference>